<sequence>MFSTLHFFGCTIVLFEGVPYFLSKTSLWDLIDQFKVTHIVLPPSILDDMEKKGYLPTERNSLSSLETIISAGSVVKPQNYDFVYNKVKKEILFYGGFGCTELMGFSAGHDPSLPVYRGELTAPCLGIDLQCLDEEGKPVIGEVGEMVIAKPFPSLVLGIWGDSDGSVFKEKYFSKFPGKFSVGDLVVVNPVTRGYIVCGRSDATLKPGGCRFGSSEIYNIVESFPEILDSICVSQYSKDLVERAVLFLKMKDGYYFSETLVNKIREKIGEELTVRHIPEIILETQDIPVNVNGKKMELIVKKIINNLPYNPENVINPECLEYFRNMPELQGF</sequence>
<dbReference type="OMA" id="EALHLYW"/>
<dbReference type="Pfam" id="PF00501">
    <property type="entry name" value="AMP-binding"/>
    <property type="match status" value="1"/>
</dbReference>
<dbReference type="EMBL" id="KK122538">
    <property type="protein sequence ID" value="KFM82954.1"/>
    <property type="molecule type" value="Genomic_DNA"/>
</dbReference>
<protein>
    <submittedName>
        <fullName evidence="2">Acetoacetyl-CoA synthetase</fullName>
    </submittedName>
</protein>
<dbReference type="PANTHER" id="PTHR42921:SF1">
    <property type="entry name" value="ACETOACETYL-COA SYNTHETASE"/>
    <property type="match status" value="1"/>
</dbReference>
<keyword evidence="3" id="KW-1185">Reference proteome</keyword>
<accession>A0A087V015</accession>
<dbReference type="GO" id="GO:0030729">
    <property type="term" value="F:acetoacetate-CoA ligase activity"/>
    <property type="evidence" value="ECO:0007669"/>
    <property type="project" value="TreeGrafter"/>
</dbReference>
<dbReference type="InterPro" id="IPR000873">
    <property type="entry name" value="AMP-dep_synth/lig_dom"/>
</dbReference>
<feature type="domain" description="AMP-dependent synthetase/ligase" evidence="1">
    <location>
        <begin position="7"/>
        <end position="156"/>
    </location>
</feature>
<dbReference type="PANTHER" id="PTHR42921">
    <property type="entry name" value="ACETOACETYL-COA SYNTHETASE"/>
    <property type="match status" value="1"/>
</dbReference>
<dbReference type="InterPro" id="IPR045851">
    <property type="entry name" value="AMP-bd_C_sf"/>
</dbReference>
<dbReference type="Gene3D" id="3.30.300.30">
    <property type="match status" value="1"/>
</dbReference>
<name>A0A087V015_STEMI</name>
<feature type="non-terminal residue" evidence="2">
    <location>
        <position position="332"/>
    </location>
</feature>
<dbReference type="Gene3D" id="3.40.50.12780">
    <property type="entry name" value="N-terminal domain of ligase-like"/>
    <property type="match status" value="1"/>
</dbReference>
<dbReference type="AlphaFoldDB" id="A0A087V015"/>
<gene>
    <name evidence="2" type="ORF">X975_00777</name>
</gene>
<reference evidence="2 3" key="1">
    <citation type="submission" date="2013-11" db="EMBL/GenBank/DDBJ databases">
        <title>Genome sequencing of Stegodyphus mimosarum.</title>
        <authorList>
            <person name="Bechsgaard J."/>
        </authorList>
    </citation>
    <scope>NUCLEOTIDE SEQUENCE [LARGE SCALE GENOMIC DNA]</scope>
</reference>
<proteinExistence type="predicted"/>
<dbReference type="STRING" id="407821.A0A087V015"/>
<dbReference type="SUPFAM" id="SSF56801">
    <property type="entry name" value="Acetyl-CoA synthetase-like"/>
    <property type="match status" value="1"/>
</dbReference>
<dbReference type="Proteomes" id="UP000054359">
    <property type="component" value="Unassembled WGS sequence"/>
</dbReference>
<organism evidence="2 3">
    <name type="scientific">Stegodyphus mimosarum</name>
    <name type="common">African social velvet spider</name>
    <dbReference type="NCBI Taxonomy" id="407821"/>
    <lineage>
        <taxon>Eukaryota</taxon>
        <taxon>Metazoa</taxon>
        <taxon>Ecdysozoa</taxon>
        <taxon>Arthropoda</taxon>
        <taxon>Chelicerata</taxon>
        <taxon>Arachnida</taxon>
        <taxon>Araneae</taxon>
        <taxon>Araneomorphae</taxon>
        <taxon>Entelegynae</taxon>
        <taxon>Eresoidea</taxon>
        <taxon>Eresidae</taxon>
        <taxon>Stegodyphus</taxon>
    </lineage>
</organism>
<evidence type="ECO:0000259" key="1">
    <source>
        <dbReference type="Pfam" id="PF00501"/>
    </source>
</evidence>
<dbReference type="OrthoDB" id="10253869at2759"/>
<evidence type="ECO:0000313" key="2">
    <source>
        <dbReference type="EMBL" id="KFM82954.1"/>
    </source>
</evidence>
<evidence type="ECO:0000313" key="3">
    <source>
        <dbReference type="Proteomes" id="UP000054359"/>
    </source>
</evidence>
<dbReference type="InterPro" id="IPR042099">
    <property type="entry name" value="ANL_N_sf"/>
</dbReference>